<reference evidence="3" key="4">
    <citation type="submission" date="2019-03" db="UniProtKB">
        <authorList>
            <consortium name="EnsemblPlants"/>
        </authorList>
    </citation>
    <scope>IDENTIFICATION</scope>
</reference>
<reference evidence="3" key="5">
    <citation type="journal article" date="2021" name="G3 (Bethesda)">
        <title>Aegilops tauschii genome assembly Aet v5.0 features greater sequence contiguity and improved annotation.</title>
        <authorList>
            <person name="Wang L."/>
            <person name="Zhu T."/>
            <person name="Rodriguez J.C."/>
            <person name="Deal K.R."/>
            <person name="Dubcovsky J."/>
            <person name="McGuire P.E."/>
            <person name="Lux T."/>
            <person name="Spannagl M."/>
            <person name="Mayer K.F.X."/>
            <person name="Baldrich P."/>
            <person name="Meyers B.C."/>
            <person name="Huo N."/>
            <person name="Gu Y.Q."/>
            <person name="Zhou H."/>
            <person name="Devos K.M."/>
            <person name="Bennetzen J.L."/>
            <person name="Unver T."/>
            <person name="Budak H."/>
            <person name="Gulick P.J."/>
            <person name="Galiba G."/>
            <person name="Kalapos B."/>
            <person name="Nelson D.R."/>
            <person name="Li P."/>
            <person name="You F.M."/>
            <person name="Luo M.C."/>
            <person name="Dvorak J."/>
        </authorList>
    </citation>
    <scope>NUCLEOTIDE SEQUENCE [LARGE SCALE GENOMIC DNA]</scope>
    <source>
        <strain evidence="3">cv. AL8/78</strain>
    </source>
</reference>
<reference evidence="4" key="2">
    <citation type="journal article" date="2017" name="Nat. Plants">
        <title>The Aegilops tauschii genome reveals multiple impacts of transposons.</title>
        <authorList>
            <person name="Zhao G."/>
            <person name="Zou C."/>
            <person name="Li K."/>
            <person name="Wang K."/>
            <person name="Li T."/>
            <person name="Gao L."/>
            <person name="Zhang X."/>
            <person name="Wang H."/>
            <person name="Yang Z."/>
            <person name="Liu X."/>
            <person name="Jiang W."/>
            <person name="Mao L."/>
            <person name="Kong X."/>
            <person name="Jiao Y."/>
            <person name="Jia J."/>
        </authorList>
    </citation>
    <scope>NUCLEOTIDE SEQUENCE [LARGE SCALE GENOMIC DNA]</scope>
    <source>
        <strain evidence="4">cv. AL8/78</strain>
    </source>
</reference>
<reference evidence="3" key="3">
    <citation type="journal article" date="2017" name="Nature">
        <title>Genome sequence of the progenitor of the wheat D genome Aegilops tauschii.</title>
        <authorList>
            <person name="Luo M.C."/>
            <person name="Gu Y.Q."/>
            <person name="Puiu D."/>
            <person name="Wang H."/>
            <person name="Twardziok S.O."/>
            <person name="Deal K.R."/>
            <person name="Huo N."/>
            <person name="Zhu T."/>
            <person name="Wang L."/>
            <person name="Wang Y."/>
            <person name="McGuire P.E."/>
            <person name="Liu S."/>
            <person name="Long H."/>
            <person name="Ramasamy R.K."/>
            <person name="Rodriguez J.C."/>
            <person name="Van S.L."/>
            <person name="Yuan L."/>
            <person name="Wang Z."/>
            <person name="Xia Z."/>
            <person name="Xiao L."/>
            <person name="Anderson O.D."/>
            <person name="Ouyang S."/>
            <person name="Liang Y."/>
            <person name="Zimin A.V."/>
            <person name="Pertea G."/>
            <person name="Qi P."/>
            <person name="Bennetzen J.L."/>
            <person name="Dai X."/>
            <person name="Dawson M.W."/>
            <person name="Muller H.G."/>
            <person name="Kugler K."/>
            <person name="Rivarola-Duarte L."/>
            <person name="Spannagl M."/>
            <person name="Mayer K.F.X."/>
            <person name="Lu F.H."/>
            <person name="Bevan M.W."/>
            <person name="Leroy P."/>
            <person name="Li P."/>
            <person name="You F.M."/>
            <person name="Sun Q."/>
            <person name="Liu Z."/>
            <person name="Lyons E."/>
            <person name="Wicker T."/>
            <person name="Salzberg S.L."/>
            <person name="Devos K.M."/>
            <person name="Dvorak J."/>
        </authorList>
    </citation>
    <scope>NUCLEOTIDE SEQUENCE [LARGE SCALE GENOMIC DNA]</scope>
    <source>
        <strain evidence="3">cv. AL8/78</strain>
    </source>
</reference>
<dbReference type="Proteomes" id="UP000015105">
    <property type="component" value="Chromosome 7D"/>
</dbReference>
<dbReference type="EnsemblPlants" id="AET7Gv20541700.13">
    <property type="protein sequence ID" value="AET7Gv20541700.13"/>
    <property type="gene ID" value="AET7Gv20541700"/>
</dbReference>
<dbReference type="PANTHER" id="PTHR24177">
    <property type="entry name" value="CASKIN"/>
    <property type="match status" value="1"/>
</dbReference>
<dbReference type="PANTHER" id="PTHR24177:SF432">
    <property type="entry name" value="OS06G0286146 PROTEIN"/>
    <property type="match status" value="1"/>
</dbReference>
<feature type="transmembrane region" description="Helical" evidence="1">
    <location>
        <begin position="104"/>
        <end position="125"/>
    </location>
</feature>
<dbReference type="EnsemblPlants" id="AET7Gv20541700.12">
    <property type="protein sequence ID" value="AET7Gv20541700.12"/>
    <property type="gene ID" value="AET7Gv20541700"/>
</dbReference>
<dbReference type="Gramene" id="AET7Gv20541700.12">
    <property type="protein sequence ID" value="AET7Gv20541700.12"/>
    <property type="gene ID" value="AET7Gv20541700"/>
</dbReference>
<dbReference type="Gramene" id="AET7Gv20541700.13">
    <property type="protein sequence ID" value="AET7Gv20541700.13"/>
    <property type="gene ID" value="AET7Gv20541700"/>
</dbReference>
<keyword evidence="4" id="KW-1185">Reference proteome</keyword>
<reference evidence="4" key="1">
    <citation type="journal article" date="2014" name="Science">
        <title>Ancient hybridizations among the ancestral genomes of bread wheat.</title>
        <authorList>
            <consortium name="International Wheat Genome Sequencing Consortium,"/>
            <person name="Marcussen T."/>
            <person name="Sandve S.R."/>
            <person name="Heier L."/>
            <person name="Spannagl M."/>
            <person name="Pfeifer M."/>
            <person name="Jakobsen K.S."/>
            <person name="Wulff B.B."/>
            <person name="Steuernagel B."/>
            <person name="Mayer K.F."/>
            <person name="Olsen O.A."/>
        </authorList>
    </citation>
    <scope>NUCLEOTIDE SEQUENCE [LARGE SCALE GENOMIC DNA]</scope>
    <source>
        <strain evidence="4">cv. AL8/78</strain>
    </source>
</reference>
<sequence length="127" mass="13834">MADSGQFVVTIGLTNINTTRQDPINVASSRNLLPSSHVSSSSNNDDFELLWRHRKYLVLLGVLAVSVTYNAGLTPPGGSWTLNKDGHHAGDPVMHDGFSERYEVFFYCNAAAFAASLVLISCFSVRV</sequence>
<feature type="domain" description="PGG" evidence="2">
    <location>
        <begin position="50"/>
        <end position="124"/>
    </location>
</feature>
<evidence type="ECO:0000259" key="2">
    <source>
        <dbReference type="Pfam" id="PF13962"/>
    </source>
</evidence>
<organism evidence="3 4">
    <name type="scientific">Aegilops tauschii subsp. strangulata</name>
    <name type="common">Goatgrass</name>
    <dbReference type="NCBI Taxonomy" id="200361"/>
    <lineage>
        <taxon>Eukaryota</taxon>
        <taxon>Viridiplantae</taxon>
        <taxon>Streptophyta</taxon>
        <taxon>Embryophyta</taxon>
        <taxon>Tracheophyta</taxon>
        <taxon>Spermatophyta</taxon>
        <taxon>Magnoliopsida</taxon>
        <taxon>Liliopsida</taxon>
        <taxon>Poales</taxon>
        <taxon>Poaceae</taxon>
        <taxon>BOP clade</taxon>
        <taxon>Pooideae</taxon>
        <taxon>Triticodae</taxon>
        <taxon>Triticeae</taxon>
        <taxon>Triticinae</taxon>
        <taxon>Aegilops</taxon>
    </lineage>
</organism>
<keyword evidence="1" id="KW-1133">Transmembrane helix</keyword>
<dbReference type="Pfam" id="PF13962">
    <property type="entry name" value="PGG"/>
    <property type="match status" value="1"/>
</dbReference>
<proteinExistence type="predicted"/>
<evidence type="ECO:0000313" key="3">
    <source>
        <dbReference type="EnsemblPlants" id="AET7Gv20541700.13"/>
    </source>
</evidence>
<accession>A0A453RD08</accession>
<feature type="transmembrane region" description="Helical" evidence="1">
    <location>
        <begin position="56"/>
        <end position="73"/>
    </location>
</feature>
<dbReference type="AlphaFoldDB" id="A0A453RD08"/>
<name>A0A453RD08_AEGTS</name>
<evidence type="ECO:0000256" key="1">
    <source>
        <dbReference type="SAM" id="Phobius"/>
    </source>
</evidence>
<evidence type="ECO:0000313" key="4">
    <source>
        <dbReference type="Proteomes" id="UP000015105"/>
    </source>
</evidence>
<keyword evidence="1" id="KW-0472">Membrane</keyword>
<keyword evidence="1" id="KW-0812">Transmembrane</keyword>
<dbReference type="InterPro" id="IPR026961">
    <property type="entry name" value="PGG_dom"/>
</dbReference>
<dbReference type="GO" id="GO:0016020">
    <property type="term" value="C:membrane"/>
    <property type="evidence" value="ECO:0007669"/>
    <property type="project" value="TreeGrafter"/>
</dbReference>
<protein>
    <recommendedName>
        <fullName evidence="2">PGG domain-containing protein</fullName>
    </recommendedName>
</protein>